<protein>
    <submittedName>
        <fullName evidence="1">Uncharacterized protein</fullName>
    </submittedName>
</protein>
<keyword evidence="2" id="KW-1185">Reference proteome</keyword>
<dbReference type="Proteomes" id="UP001141434">
    <property type="component" value="Unassembled WGS sequence"/>
</dbReference>
<sequence>MGCVWAYLNTKCDLPLYKEISDGLHDLVKNHGCEDPLYHDYFKYLPEGLRPPIRNIESIRDLDSLATFTGSVVAIGPDFLHRLLHATPLLRRNKVLANADFTNAFIGNRSRMFVSEDEMLPVIYPADRHAIRDFEQFWSTLPVIEQPHLG</sequence>
<reference evidence="1" key="1">
    <citation type="submission" date="2022-11" db="EMBL/GenBank/DDBJ databases">
        <authorList>
            <person name="Petersen C."/>
        </authorList>
    </citation>
    <scope>NUCLEOTIDE SEQUENCE</scope>
    <source>
        <strain evidence="1">IBT 34128</strain>
    </source>
</reference>
<evidence type="ECO:0000313" key="2">
    <source>
        <dbReference type="Proteomes" id="UP001141434"/>
    </source>
</evidence>
<dbReference type="OrthoDB" id="5427059at2759"/>
<gene>
    <name evidence="1" type="ORF">NUU61_009241</name>
</gene>
<dbReference type="RefSeq" id="XP_056508059.1">
    <property type="nucleotide sequence ID" value="XM_056659766.1"/>
</dbReference>
<proteinExistence type="predicted"/>
<comment type="caution">
    <text evidence="1">The sequence shown here is derived from an EMBL/GenBank/DDBJ whole genome shotgun (WGS) entry which is preliminary data.</text>
</comment>
<accession>A0A9W9JXI1</accession>
<organism evidence="1 2">
    <name type="scientific">Penicillium alfredii</name>
    <dbReference type="NCBI Taxonomy" id="1506179"/>
    <lineage>
        <taxon>Eukaryota</taxon>
        <taxon>Fungi</taxon>
        <taxon>Dikarya</taxon>
        <taxon>Ascomycota</taxon>
        <taxon>Pezizomycotina</taxon>
        <taxon>Eurotiomycetes</taxon>
        <taxon>Eurotiomycetidae</taxon>
        <taxon>Eurotiales</taxon>
        <taxon>Aspergillaceae</taxon>
        <taxon>Penicillium</taxon>
    </lineage>
</organism>
<evidence type="ECO:0000313" key="1">
    <source>
        <dbReference type="EMBL" id="KAJ5084662.1"/>
    </source>
</evidence>
<name>A0A9W9JXI1_9EURO</name>
<reference evidence="1" key="2">
    <citation type="journal article" date="2023" name="IMA Fungus">
        <title>Comparative genomic study of the Penicillium genus elucidates a diverse pangenome and 15 lateral gene transfer events.</title>
        <authorList>
            <person name="Petersen C."/>
            <person name="Sorensen T."/>
            <person name="Nielsen M.R."/>
            <person name="Sondergaard T.E."/>
            <person name="Sorensen J.L."/>
            <person name="Fitzpatrick D.A."/>
            <person name="Frisvad J.C."/>
            <person name="Nielsen K.L."/>
        </authorList>
    </citation>
    <scope>NUCLEOTIDE SEQUENCE</scope>
    <source>
        <strain evidence="1">IBT 34128</strain>
    </source>
</reference>
<dbReference type="EMBL" id="JAPMSZ010000011">
    <property type="protein sequence ID" value="KAJ5084662.1"/>
    <property type="molecule type" value="Genomic_DNA"/>
</dbReference>
<dbReference type="AlphaFoldDB" id="A0A9W9JXI1"/>
<dbReference type="GeneID" id="81398935"/>